<protein>
    <submittedName>
        <fullName evidence="4">Tetratricopeptide repeat protein</fullName>
    </submittedName>
</protein>
<gene>
    <name evidence="4" type="ORF">HJ583_016895</name>
</gene>
<dbReference type="SUPFAM" id="SSF48452">
    <property type="entry name" value="TPR-like"/>
    <property type="match status" value="2"/>
</dbReference>
<dbReference type="InterPro" id="IPR011990">
    <property type="entry name" value="TPR-like_helical_dom_sf"/>
</dbReference>
<feature type="repeat" description="TPR" evidence="3">
    <location>
        <begin position="81"/>
        <end position="114"/>
    </location>
</feature>
<keyword evidence="5" id="KW-1185">Reference proteome</keyword>
<organism evidence="4 5">
    <name type="scientific">Uliginosibacterium aquaticum</name>
    <dbReference type="NCBI Taxonomy" id="2731212"/>
    <lineage>
        <taxon>Bacteria</taxon>
        <taxon>Pseudomonadati</taxon>
        <taxon>Pseudomonadota</taxon>
        <taxon>Betaproteobacteria</taxon>
        <taxon>Rhodocyclales</taxon>
        <taxon>Zoogloeaceae</taxon>
        <taxon>Uliginosibacterium</taxon>
    </lineage>
</organism>
<feature type="repeat" description="TPR" evidence="3">
    <location>
        <begin position="251"/>
        <end position="284"/>
    </location>
</feature>
<feature type="repeat" description="TPR" evidence="3">
    <location>
        <begin position="183"/>
        <end position="216"/>
    </location>
</feature>
<proteinExistence type="predicted"/>
<dbReference type="InterPro" id="IPR013105">
    <property type="entry name" value="TPR_2"/>
</dbReference>
<dbReference type="InterPro" id="IPR002201">
    <property type="entry name" value="Glyco_trans_9"/>
</dbReference>
<evidence type="ECO:0000313" key="4">
    <source>
        <dbReference type="EMBL" id="NSL56713.1"/>
    </source>
</evidence>
<dbReference type="Pfam" id="PF01075">
    <property type="entry name" value="Glyco_transf_9"/>
    <property type="match status" value="1"/>
</dbReference>
<comment type="caution">
    <text evidence="4">The sequence shown here is derived from an EMBL/GenBank/DDBJ whole genome shotgun (WGS) entry which is preliminary data.</text>
</comment>
<dbReference type="Proteomes" id="UP000778523">
    <property type="component" value="Unassembled WGS sequence"/>
</dbReference>
<dbReference type="PANTHER" id="PTHR44943:SF8">
    <property type="entry name" value="TPR REPEAT-CONTAINING PROTEIN MJ0263"/>
    <property type="match status" value="1"/>
</dbReference>
<evidence type="ECO:0000256" key="3">
    <source>
        <dbReference type="PROSITE-ProRule" id="PRU00339"/>
    </source>
</evidence>
<dbReference type="SMART" id="SM00028">
    <property type="entry name" value="TPR"/>
    <property type="match status" value="8"/>
</dbReference>
<dbReference type="Gene3D" id="1.25.40.10">
    <property type="entry name" value="Tetratricopeptide repeat domain"/>
    <property type="match status" value="4"/>
</dbReference>
<evidence type="ECO:0000256" key="2">
    <source>
        <dbReference type="ARBA" id="ARBA00022803"/>
    </source>
</evidence>
<dbReference type="Gene3D" id="3.40.50.2000">
    <property type="entry name" value="Glycogen Phosphorylase B"/>
    <property type="match status" value="1"/>
</dbReference>
<dbReference type="Pfam" id="PF13432">
    <property type="entry name" value="TPR_16"/>
    <property type="match status" value="3"/>
</dbReference>
<dbReference type="InterPro" id="IPR019734">
    <property type="entry name" value="TPR_rpt"/>
</dbReference>
<dbReference type="PANTHER" id="PTHR44943">
    <property type="entry name" value="CELLULOSE SYNTHASE OPERON PROTEIN C"/>
    <property type="match status" value="1"/>
</dbReference>
<accession>A0ABX2ILF2</accession>
<dbReference type="PROSITE" id="PS50293">
    <property type="entry name" value="TPR_REGION"/>
    <property type="match status" value="1"/>
</dbReference>
<feature type="repeat" description="TPR" evidence="3">
    <location>
        <begin position="13"/>
        <end position="46"/>
    </location>
</feature>
<keyword evidence="1" id="KW-0677">Repeat</keyword>
<sequence length="606" mass="67307">MAAPHPSKQDALAAPWFAQALQRHRAGDLNAAEPLYQQALKLAPKHFDALHMLGVLHAQRGEPALAAPLITQALQQQAHDVAALNNLAGVLNLLHRFEEALDCFDRLLTLQPDNADAHTSRADALRGLERHAESLAAAHQALKLKPDLLRARIAQANALRRLNRFDEALTSLDRVLEQRAEYPEALNDRANVLFDLRRFDDALHALDAALALRPRYAEALFNRANCLRASGRCEEALAAYDALLLLQPEHAEALNNRGAACETLGRFEEAIASYQRARQVEPQHVMAHLNEGLCHLLQGDLERGWPLYQWRWQAPEARLNDRPLPAPRWDGQTSLAGRSILLLSEQGLGDCLQFCRYARQLEALGARVVLETWPPLASLLARAEGVAEIVLRDEARPTADYCVPLLDLPGLLGSTLENLPPPAPLTADLSRRQYWRDMLGKIAASQHPRIGLVFSGNPRHSNDHKRSIALAKLQTLLEHPANWLCLQPEIRESDLQAFAISGLSDLRTELTDFEETAALISELDLVITVDSSVAHLAASLGCPTWLMLPAKPDWRWLLERADSPWYPAMRLFRQTVPDDWSSVLEEISAVLPSFIAELRPPAAAAS</sequence>
<dbReference type="Pfam" id="PF07719">
    <property type="entry name" value="TPR_2"/>
    <property type="match status" value="1"/>
</dbReference>
<dbReference type="PROSITE" id="PS50005">
    <property type="entry name" value="TPR"/>
    <property type="match status" value="5"/>
</dbReference>
<feature type="repeat" description="TPR" evidence="3">
    <location>
        <begin position="217"/>
        <end position="250"/>
    </location>
</feature>
<evidence type="ECO:0000256" key="1">
    <source>
        <dbReference type="ARBA" id="ARBA00022737"/>
    </source>
</evidence>
<dbReference type="RefSeq" id="WP_170023024.1">
    <property type="nucleotide sequence ID" value="NZ_JABCSC020000005.1"/>
</dbReference>
<dbReference type="EMBL" id="JABCSC020000005">
    <property type="protein sequence ID" value="NSL56713.1"/>
    <property type="molecule type" value="Genomic_DNA"/>
</dbReference>
<dbReference type="InterPro" id="IPR051685">
    <property type="entry name" value="Ycf3/AcsC/BcsC/TPR_MFPF"/>
</dbReference>
<keyword evidence="2 3" id="KW-0802">TPR repeat</keyword>
<name>A0ABX2ILF2_9RHOO</name>
<evidence type="ECO:0000313" key="5">
    <source>
        <dbReference type="Proteomes" id="UP000778523"/>
    </source>
</evidence>
<reference evidence="4 5" key="1">
    <citation type="submission" date="2020-06" db="EMBL/GenBank/DDBJ databases">
        <title>Draft genome of Uliginosibacterium sp. IMCC34675.</title>
        <authorList>
            <person name="Song J."/>
        </authorList>
    </citation>
    <scope>NUCLEOTIDE SEQUENCE [LARGE SCALE GENOMIC DNA]</scope>
    <source>
        <strain evidence="4 5">IMCC34675</strain>
    </source>
</reference>
<dbReference type="SUPFAM" id="SSF53756">
    <property type="entry name" value="UDP-Glycosyltransferase/glycogen phosphorylase"/>
    <property type="match status" value="1"/>
</dbReference>